<sequence>MLDHREEETRETHAQLRIKSTMAKVIGSLAAILVLVAGLCLVAGAGDRCPGVPSMTAEKACKAVCGTAHMRSLCLRTLLPRAGGDDGHGRRDRRGPVTYYVGVAAHSALDAYAATAAAKRKMEYSGALPEDERTAHERCMAGYNLASRFMSRLANVLTTSCDDIDAAQLTQDYKGSLRGMDACRRKLFAFPASPLYYRNLADRNKTLLAALLCTLVSNPSET</sequence>
<keyword evidence="1" id="KW-1133">Transmembrane helix</keyword>
<keyword evidence="1" id="KW-0812">Transmembrane</keyword>
<proteinExistence type="predicted"/>
<gene>
    <name evidence="2" type="ORF">GUJ93_ZPchr0008g12051</name>
</gene>
<comment type="caution">
    <text evidence="2">The sequence shown here is derived from an EMBL/GenBank/DDBJ whole genome shotgun (WGS) entry which is preliminary data.</text>
</comment>
<protein>
    <recommendedName>
        <fullName evidence="4">Pectinesterase inhibitor domain-containing protein</fullName>
    </recommendedName>
</protein>
<dbReference type="PANTHER" id="PTHR34838">
    <property type="entry name" value="OS08G0142100 PROTEIN-RELATED"/>
    <property type="match status" value="1"/>
</dbReference>
<dbReference type="Proteomes" id="UP000729402">
    <property type="component" value="Unassembled WGS sequence"/>
</dbReference>
<evidence type="ECO:0000313" key="2">
    <source>
        <dbReference type="EMBL" id="KAG8046471.1"/>
    </source>
</evidence>
<keyword evidence="3" id="KW-1185">Reference proteome</keyword>
<dbReference type="PANTHER" id="PTHR34838:SF1">
    <property type="entry name" value="OS08G0143150 PROTEIN"/>
    <property type="match status" value="1"/>
</dbReference>
<accession>A0A8J5V480</accession>
<name>A0A8J5V480_ZIZPA</name>
<evidence type="ECO:0000256" key="1">
    <source>
        <dbReference type="SAM" id="Phobius"/>
    </source>
</evidence>
<reference evidence="2" key="2">
    <citation type="submission" date="2021-02" db="EMBL/GenBank/DDBJ databases">
        <authorList>
            <person name="Kimball J.A."/>
            <person name="Haas M.W."/>
            <person name="Macchietto M."/>
            <person name="Kono T."/>
            <person name="Duquette J."/>
            <person name="Shao M."/>
        </authorList>
    </citation>
    <scope>NUCLEOTIDE SEQUENCE</scope>
    <source>
        <tissue evidence="2">Fresh leaf tissue</tissue>
    </source>
</reference>
<feature type="transmembrane region" description="Helical" evidence="1">
    <location>
        <begin position="25"/>
        <end position="46"/>
    </location>
</feature>
<keyword evidence="1" id="KW-0472">Membrane</keyword>
<dbReference type="EMBL" id="JAAALK010000290">
    <property type="protein sequence ID" value="KAG8046471.1"/>
    <property type="molecule type" value="Genomic_DNA"/>
</dbReference>
<dbReference type="AlphaFoldDB" id="A0A8J5V480"/>
<organism evidence="2 3">
    <name type="scientific">Zizania palustris</name>
    <name type="common">Northern wild rice</name>
    <dbReference type="NCBI Taxonomy" id="103762"/>
    <lineage>
        <taxon>Eukaryota</taxon>
        <taxon>Viridiplantae</taxon>
        <taxon>Streptophyta</taxon>
        <taxon>Embryophyta</taxon>
        <taxon>Tracheophyta</taxon>
        <taxon>Spermatophyta</taxon>
        <taxon>Magnoliopsida</taxon>
        <taxon>Liliopsida</taxon>
        <taxon>Poales</taxon>
        <taxon>Poaceae</taxon>
        <taxon>BOP clade</taxon>
        <taxon>Oryzoideae</taxon>
        <taxon>Oryzeae</taxon>
        <taxon>Zizaniinae</taxon>
        <taxon>Zizania</taxon>
    </lineage>
</organism>
<dbReference type="OrthoDB" id="666873at2759"/>
<reference evidence="2" key="1">
    <citation type="journal article" date="2021" name="bioRxiv">
        <title>Whole Genome Assembly and Annotation of Northern Wild Rice, Zizania palustris L., Supports a Whole Genome Duplication in the Zizania Genus.</title>
        <authorList>
            <person name="Haas M."/>
            <person name="Kono T."/>
            <person name="Macchietto M."/>
            <person name="Millas R."/>
            <person name="McGilp L."/>
            <person name="Shao M."/>
            <person name="Duquette J."/>
            <person name="Hirsch C.N."/>
            <person name="Kimball J."/>
        </authorList>
    </citation>
    <scope>NUCLEOTIDE SEQUENCE</scope>
    <source>
        <tissue evidence="2">Fresh leaf tissue</tissue>
    </source>
</reference>
<evidence type="ECO:0000313" key="3">
    <source>
        <dbReference type="Proteomes" id="UP000729402"/>
    </source>
</evidence>
<evidence type="ECO:0008006" key="4">
    <source>
        <dbReference type="Google" id="ProtNLM"/>
    </source>
</evidence>